<evidence type="ECO:0000256" key="1">
    <source>
        <dbReference type="ARBA" id="ARBA00004651"/>
    </source>
</evidence>
<dbReference type="CDD" id="cd03228">
    <property type="entry name" value="ABCC_MRP_Like"/>
    <property type="match status" value="1"/>
</dbReference>
<keyword evidence="6 7" id="KW-0472">Membrane</keyword>
<feature type="transmembrane region" description="Helical" evidence="7">
    <location>
        <begin position="53"/>
        <end position="71"/>
    </location>
</feature>
<dbReference type="EMBL" id="UHFG01000004">
    <property type="protein sequence ID" value="SUN50374.1"/>
    <property type="molecule type" value="Genomic_DNA"/>
</dbReference>
<evidence type="ECO:0000259" key="9">
    <source>
        <dbReference type="PROSITE" id="PS50929"/>
    </source>
</evidence>
<feature type="domain" description="ABC transporter" evidence="8">
    <location>
        <begin position="325"/>
        <end position="523"/>
    </location>
</feature>
<dbReference type="EC" id="3.6.3.44" evidence="11"/>
<reference evidence="11 12" key="1">
    <citation type="submission" date="2018-06" db="EMBL/GenBank/DDBJ databases">
        <authorList>
            <consortium name="Pathogen Informatics"/>
            <person name="Doyle S."/>
        </authorList>
    </citation>
    <scope>NUCLEOTIDE SEQUENCE [LARGE SCALE GENOMIC DNA]</scope>
    <source>
        <strain evidence="11 12">NCTC4670</strain>
    </source>
</reference>
<dbReference type="RefSeq" id="WP_111714932.1">
    <property type="nucleotide sequence ID" value="NZ_UHFG01000004.1"/>
</dbReference>
<dbReference type="Proteomes" id="UP000254797">
    <property type="component" value="Unassembled WGS sequence"/>
</dbReference>
<feature type="transmembrane region" description="Helical" evidence="7">
    <location>
        <begin position="148"/>
        <end position="166"/>
    </location>
</feature>
<evidence type="ECO:0000313" key="11">
    <source>
        <dbReference type="EMBL" id="SUN51713.1"/>
    </source>
</evidence>
<dbReference type="Gene3D" id="3.40.50.300">
    <property type="entry name" value="P-loop containing nucleotide triphosphate hydrolases"/>
    <property type="match status" value="1"/>
</dbReference>
<dbReference type="GO" id="GO:0005524">
    <property type="term" value="F:ATP binding"/>
    <property type="evidence" value="ECO:0007669"/>
    <property type="project" value="UniProtKB-KW"/>
</dbReference>
<dbReference type="AlphaFoldDB" id="A0A380JXX6"/>
<dbReference type="Pfam" id="PF00664">
    <property type="entry name" value="ABC_membrane"/>
    <property type="match status" value="1"/>
</dbReference>
<sequence length="525" mass="59259">MKSIFNYLDKKTKWLVITGSLANSFAALGQPFVLSKALDLKEKIFDFNVILQFTIYGFSVYMTLYALMLFANHTTNVFRREIHKNMRLALFKKLLVNKRFTDDEKISILTQDMEYLGDNYLICFVTMLTWGILCLVTASYIILQDYVLGSMFVLFSIIRPIPQFILSHKLTDNGEKMNTDRGHLYTVVSDNIRGSQTIINNQVVGEAIGHFHQTHTTYQESLQKYAFTHNIIYFFNGFMLFLSQVVPLALGFYFTLQGNVVSVAKLIAMYIASNQLVNPIQTIMYNVASIQGSKPLADKIFSILNEEEMEGTAVSKATVANIEQLVVADVTKSYGSKKLFSQLSFTCKMGDKVLIKGASGSGKSTLFRVISQLDSPDNGEIFVKTRDGLTFNNFRGNISHITQSPFLFNDTIRYNLALGQSFSDEELLEVLEAVGLVDEMDHILDVMIVDNGTNISGGQRVRLEIARFLLRKKDILLADEVTASLDATNSQKVRDILLSLPILVLEIAHYVDDDGRYDKTIYLTK</sequence>
<dbReference type="InterPro" id="IPR027417">
    <property type="entry name" value="P-loop_NTPase"/>
</dbReference>
<dbReference type="InterPro" id="IPR017871">
    <property type="entry name" value="ABC_transporter-like_CS"/>
</dbReference>
<keyword evidence="11" id="KW-0378">Hydrolase</keyword>
<dbReference type="InterPro" id="IPR011527">
    <property type="entry name" value="ABC1_TM_dom"/>
</dbReference>
<protein>
    <submittedName>
        <fullName evidence="11">Bacteriocin ABC-type exporter, ATP binding/permease</fullName>
        <ecNumber evidence="11">3.6.3.44</ecNumber>
    </submittedName>
</protein>
<dbReference type="PROSITE" id="PS00211">
    <property type="entry name" value="ABC_TRANSPORTER_1"/>
    <property type="match status" value="1"/>
</dbReference>
<dbReference type="SUPFAM" id="SSF90123">
    <property type="entry name" value="ABC transporter transmembrane region"/>
    <property type="match status" value="1"/>
</dbReference>
<organism evidence="11 12">
    <name type="scientific">Streptococcus dysgalactiae subsp. dysgalactiae</name>
    <dbReference type="NCBI Taxonomy" id="99822"/>
    <lineage>
        <taxon>Bacteria</taxon>
        <taxon>Bacillati</taxon>
        <taxon>Bacillota</taxon>
        <taxon>Bacilli</taxon>
        <taxon>Lactobacillales</taxon>
        <taxon>Streptococcaceae</taxon>
        <taxon>Streptococcus</taxon>
    </lineage>
</organism>
<dbReference type="EMBL" id="UHFG01000004">
    <property type="protein sequence ID" value="SUN51713.1"/>
    <property type="molecule type" value="Genomic_DNA"/>
</dbReference>
<dbReference type="PROSITE" id="PS50893">
    <property type="entry name" value="ABC_TRANSPORTER_2"/>
    <property type="match status" value="1"/>
</dbReference>
<dbReference type="GO" id="GO:0016887">
    <property type="term" value="F:ATP hydrolysis activity"/>
    <property type="evidence" value="ECO:0007669"/>
    <property type="project" value="InterPro"/>
</dbReference>
<evidence type="ECO:0000313" key="12">
    <source>
        <dbReference type="Proteomes" id="UP000254797"/>
    </source>
</evidence>
<keyword evidence="5 7" id="KW-1133">Transmembrane helix</keyword>
<dbReference type="Gene3D" id="1.20.1560.10">
    <property type="entry name" value="ABC transporter type 1, transmembrane domain"/>
    <property type="match status" value="1"/>
</dbReference>
<accession>A0A380JXX6</accession>
<dbReference type="GO" id="GO:0140359">
    <property type="term" value="F:ABC-type transporter activity"/>
    <property type="evidence" value="ECO:0007669"/>
    <property type="project" value="InterPro"/>
</dbReference>
<keyword evidence="2 7" id="KW-0812">Transmembrane</keyword>
<dbReference type="SMART" id="SM00382">
    <property type="entry name" value="AAA"/>
    <property type="match status" value="1"/>
</dbReference>
<dbReference type="InterPro" id="IPR003593">
    <property type="entry name" value="AAA+_ATPase"/>
</dbReference>
<feature type="transmembrane region" description="Helical" evidence="7">
    <location>
        <begin position="120"/>
        <end position="142"/>
    </location>
</feature>
<dbReference type="GO" id="GO:0005886">
    <property type="term" value="C:plasma membrane"/>
    <property type="evidence" value="ECO:0007669"/>
    <property type="project" value="UniProtKB-SubCell"/>
</dbReference>
<proteinExistence type="predicted"/>
<name>A0A380JXX6_STRDY</name>
<dbReference type="Pfam" id="PF00005">
    <property type="entry name" value="ABC_tran"/>
    <property type="match status" value="1"/>
</dbReference>
<evidence type="ECO:0000256" key="5">
    <source>
        <dbReference type="ARBA" id="ARBA00022989"/>
    </source>
</evidence>
<gene>
    <name evidence="11" type="primary">lmrA_2</name>
    <name evidence="10" type="synonym">lmrA_1</name>
    <name evidence="10" type="ORF">NCTC4670_01353</name>
    <name evidence="11" type="ORF">NCTC4670_02154</name>
</gene>
<evidence type="ECO:0000256" key="2">
    <source>
        <dbReference type="ARBA" id="ARBA00022692"/>
    </source>
</evidence>
<dbReference type="PANTHER" id="PTHR24221:SF654">
    <property type="entry name" value="ATP-BINDING CASSETTE SUB-FAMILY B MEMBER 6"/>
    <property type="match status" value="1"/>
</dbReference>
<keyword evidence="4" id="KW-0067">ATP-binding</keyword>
<dbReference type="PROSITE" id="PS50929">
    <property type="entry name" value="ABC_TM1F"/>
    <property type="match status" value="1"/>
</dbReference>
<evidence type="ECO:0000313" key="10">
    <source>
        <dbReference type="EMBL" id="SUN50374.1"/>
    </source>
</evidence>
<dbReference type="InterPro" id="IPR036640">
    <property type="entry name" value="ABC1_TM_sf"/>
</dbReference>
<dbReference type="SUPFAM" id="SSF52540">
    <property type="entry name" value="P-loop containing nucleoside triphosphate hydrolases"/>
    <property type="match status" value="1"/>
</dbReference>
<evidence type="ECO:0000256" key="6">
    <source>
        <dbReference type="ARBA" id="ARBA00023136"/>
    </source>
</evidence>
<comment type="subcellular location">
    <subcellularLocation>
        <location evidence="1">Cell membrane</location>
        <topology evidence="1">Multi-pass membrane protein</topology>
    </subcellularLocation>
</comment>
<evidence type="ECO:0000256" key="3">
    <source>
        <dbReference type="ARBA" id="ARBA00022741"/>
    </source>
</evidence>
<evidence type="ECO:0000256" key="4">
    <source>
        <dbReference type="ARBA" id="ARBA00022840"/>
    </source>
</evidence>
<dbReference type="GO" id="GO:0034040">
    <property type="term" value="F:ATPase-coupled lipid transmembrane transporter activity"/>
    <property type="evidence" value="ECO:0007669"/>
    <property type="project" value="TreeGrafter"/>
</dbReference>
<evidence type="ECO:0000256" key="7">
    <source>
        <dbReference type="SAM" id="Phobius"/>
    </source>
</evidence>
<dbReference type="PANTHER" id="PTHR24221">
    <property type="entry name" value="ATP-BINDING CASSETTE SUB-FAMILY B"/>
    <property type="match status" value="1"/>
</dbReference>
<keyword evidence="3" id="KW-0547">Nucleotide-binding</keyword>
<feature type="domain" description="ABC transmembrane type-1" evidence="9">
    <location>
        <begin position="14"/>
        <end position="292"/>
    </location>
</feature>
<dbReference type="InterPro" id="IPR003439">
    <property type="entry name" value="ABC_transporter-like_ATP-bd"/>
</dbReference>
<feature type="transmembrane region" description="Helical" evidence="7">
    <location>
        <begin position="231"/>
        <end position="254"/>
    </location>
</feature>
<dbReference type="InterPro" id="IPR039421">
    <property type="entry name" value="Type_1_exporter"/>
</dbReference>
<evidence type="ECO:0000259" key="8">
    <source>
        <dbReference type="PROSITE" id="PS50893"/>
    </source>
</evidence>